<dbReference type="InterPro" id="IPR002937">
    <property type="entry name" value="Amino_oxidase"/>
</dbReference>
<evidence type="ECO:0000313" key="11">
    <source>
        <dbReference type="WBParaSite" id="ACRNAN_scaffold11293.g20586.t1"/>
    </source>
</evidence>
<comment type="cofactor">
    <cofactor evidence="1">
        <name>FAD</name>
        <dbReference type="ChEBI" id="CHEBI:57692"/>
    </cofactor>
</comment>
<evidence type="ECO:0000259" key="9">
    <source>
        <dbReference type="Pfam" id="PF01593"/>
    </source>
</evidence>
<keyword evidence="4" id="KW-0963">Cytoplasm</keyword>
<dbReference type="SUPFAM" id="SSF51905">
    <property type="entry name" value="FAD/NAD(P)-binding domain"/>
    <property type="match status" value="1"/>
</dbReference>
<dbReference type="AlphaFoldDB" id="A0A914CJ15"/>
<evidence type="ECO:0000256" key="1">
    <source>
        <dbReference type="ARBA" id="ARBA00001974"/>
    </source>
</evidence>
<evidence type="ECO:0000256" key="6">
    <source>
        <dbReference type="ARBA" id="ARBA00022827"/>
    </source>
</evidence>
<protein>
    <submittedName>
        <fullName evidence="11">Amine oxidase domain-containing protein</fullName>
    </submittedName>
</protein>
<dbReference type="GO" id="GO:0046592">
    <property type="term" value="F:polyamine oxidase activity"/>
    <property type="evidence" value="ECO:0007669"/>
    <property type="project" value="TreeGrafter"/>
</dbReference>
<dbReference type="PANTHER" id="PTHR10742:SF405">
    <property type="entry name" value="PEROXISOMAL N(1)-ACETYL-SPERMINE_SPERMIDINE OXIDASE"/>
    <property type="match status" value="1"/>
</dbReference>
<feature type="signal peptide" evidence="8">
    <location>
        <begin position="1"/>
        <end position="16"/>
    </location>
</feature>
<evidence type="ECO:0000256" key="3">
    <source>
        <dbReference type="ARBA" id="ARBA00005995"/>
    </source>
</evidence>
<dbReference type="Pfam" id="PF01593">
    <property type="entry name" value="Amino_oxidase"/>
    <property type="match status" value="1"/>
</dbReference>
<feature type="domain" description="Amine oxidase" evidence="9">
    <location>
        <begin position="38"/>
        <end position="486"/>
    </location>
</feature>
<feature type="chain" id="PRO_5037816373" evidence="8">
    <location>
        <begin position="17"/>
        <end position="503"/>
    </location>
</feature>
<evidence type="ECO:0000313" key="10">
    <source>
        <dbReference type="Proteomes" id="UP000887540"/>
    </source>
</evidence>
<dbReference type="PANTHER" id="PTHR10742">
    <property type="entry name" value="FLAVIN MONOAMINE OXIDASE"/>
    <property type="match status" value="1"/>
</dbReference>
<dbReference type="Gene3D" id="3.90.660.10">
    <property type="match status" value="1"/>
</dbReference>
<keyword evidence="7" id="KW-0560">Oxidoreductase</keyword>
<organism evidence="10 11">
    <name type="scientific">Acrobeloides nanus</name>
    <dbReference type="NCBI Taxonomy" id="290746"/>
    <lineage>
        <taxon>Eukaryota</taxon>
        <taxon>Metazoa</taxon>
        <taxon>Ecdysozoa</taxon>
        <taxon>Nematoda</taxon>
        <taxon>Chromadorea</taxon>
        <taxon>Rhabditida</taxon>
        <taxon>Tylenchina</taxon>
        <taxon>Cephalobomorpha</taxon>
        <taxon>Cephaloboidea</taxon>
        <taxon>Cephalobidae</taxon>
        <taxon>Acrobeloides</taxon>
    </lineage>
</organism>
<evidence type="ECO:0000256" key="5">
    <source>
        <dbReference type="ARBA" id="ARBA00022630"/>
    </source>
</evidence>
<evidence type="ECO:0000256" key="7">
    <source>
        <dbReference type="ARBA" id="ARBA00023002"/>
    </source>
</evidence>
<reference evidence="11" key="1">
    <citation type="submission" date="2022-11" db="UniProtKB">
        <authorList>
            <consortium name="WormBaseParasite"/>
        </authorList>
    </citation>
    <scope>IDENTIFICATION</scope>
</reference>
<proteinExistence type="inferred from homology"/>
<dbReference type="PRINTS" id="PR00419">
    <property type="entry name" value="ADXRDTASE"/>
</dbReference>
<dbReference type="GO" id="GO:0005737">
    <property type="term" value="C:cytoplasm"/>
    <property type="evidence" value="ECO:0007669"/>
    <property type="project" value="UniProtKB-SubCell"/>
</dbReference>
<evidence type="ECO:0000256" key="8">
    <source>
        <dbReference type="SAM" id="SignalP"/>
    </source>
</evidence>
<comment type="subcellular location">
    <subcellularLocation>
        <location evidence="2">Cytoplasm</location>
    </subcellularLocation>
</comment>
<comment type="similarity">
    <text evidence="3">Belongs to the flavin monoamine oxidase family.</text>
</comment>
<evidence type="ECO:0000256" key="2">
    <source>
        <dbReference type="ARBA" id="ARBA00004496"/>
    </source>
</evidence>
<keyword evidence="8" id="KW-0732">Signal</keyword>
<dbReference type="InterPro" id="IPR036188">
    <property type="entry name" value="FAD/NAD-bd_sf"/>
</dbReference>
<sequence>MYHAFIVSLVLVAINGLPENDQVPRRKDARVAIIGAGMAGLSTAARLLEDGYTDFDIFEAQDKVGGRVMPVKYNDGYLQMGAQFINGERNPIYDIANKLEVIKELFPDTGHFDGASFYHGECPVSKNDIELFKEFVNPLDPKYRALAHQNDERTYNETLKSLYDRDYAEFLKKNHIETGFRRNVFDALTRVYSDYWEFEWASKWEDQSLRNLIDWDDLGEIGVSYATDKFGWKAILDYIHHKIPSRHIHLNHRVGKIDYSGSRTKIWLSNGTLIPKEYDFVVVTSALGHLKLYARQMFNPPLPRKKLEQIDKIGMGGSMKIFFEWEKPFWSTPDFVPLPVAGCLGRTEIDPIESELTTFQEIDWAPNILVAWIAGHGPPLMDNLDDAELSARVTRLIRDMYRNQSIPEPKNIIRMRWTHNDLFMGSYSYVSLAQAQARIRHADLSIPVKKNGQVRVQFAGEATHYRLFEAAIGAFLSGRREGERILNSIATELSPVQNATICE</sequence>
<keyword evidence="6" id="KW-0274">FAD</keyword>
<dbReference type="Proteomes" id="UP000887540">
    <property type="component" value="Unplaced"/>
</dbReference>
<dbReference type="Gene3D" id="3.50.50.60">
    <property type="entry name" value="FAD/NAD(P)-binding domain"/>
    <property type="match status" value="1"/>
</dbReference>
<dbReference type="SUPFAM" id="SSF54373">
    <property type="entry name" value="FAD-linked reductases, C-terminal domain"/>
    <property type="match status" value="1"/>
</dbReference>
<keyword evidence="5" id="KW-0285">Flavoprotein</keyword>
<accession>A0A914CJ15</accession>
<keyword evidence="10" id="KW-1185">Reference proteome</keyword>
<dbReference type="InterPro" id="IPR050281">
    <property type="entry name" value="Flavin_monoamine_oxidase"/>
</dbReference>
<name>A0A914CJ15_9BILA</name>
<evidence type="ECO:0000256" key="4">
    <source>
        <dbReference type="ARBA" id="ARBA00022490"/>
    </source>
</evidence>
<dbReference type="WBParaSite" id="ACRNAN_scaffold11293.g20586.t1">
    <property type="protein sequence ID" value="ACRNAN_scaffold11293.g20586.t1"/>
    <property type="gene ID" value="ACRNAN_scaffold11293.g20586"/>
</dbReference>